<dbReference type="InterPro" id="IPR043826">
    <property type="entry name" value="DUF5803"/>
</dbReference>
<reference evidence="2 3" key="1">
    <citation type="submission" date="2016-10" db="EMBL/GenBank/DDBJ databases">
        <authorList>
            <person name="Varghese N."/>
            <person name="Submissions S."/>
        </authorList>
    </citation>
    <scope>NUCLEOTIDE SEQUENCE [LARGE SCALE GENOMIC DNA]</scope>
    <source>
        <strain evidence="2 3">DSM 2373</strain>
    </source>
</reference>
<dbReference type="Proteomes" id="UP000326500">
    <property type="component" value="Unassembled WGS sequence"/>
</dbReference>
<evidence type="ECO:0000313" key="2">
    <source>
        <dbReference type="EMBL" id="SDJ98619.1"/>
    </source>
</evidence>
<evidence type="ECO:0000256" key="1">
    <source>
        <dbReference type="SAM" id="Phobius"/>
    </source>
</evidence>
<dbReference type="RefSeq" id="WP_083524722.1">
    <property type="nucleotide sequence ID" value="NZ_BCNX01000004.1"/>
</dbReference>
<dbReference type="Pfam" id="PF19119">
    <property type="entry name" value="DUF5803"/>
    <property type="match status" value="1"/>
</dbReference>
<feature type="transmembrane region" description="Helical" evidence="1">
    <location>
        <begin position="175"/>
        <end position="197"/>
    </location>
</feature>
<proteinExistence type="predicted"/>
<keyword evidence="1" id="KW-0812">Transmembrane</keyword>
<dbReference type="EMBL" id="FNFT01000002">
    <property type="protein sequence ID" value="SDJ98619.1"/>
    <property type="molecule type" value="Genomic_DNA"/>
</dbReference>
<name>A0A1G8Y6W6_9EURY</name>
<dbReference type="STRING" id="2200.GCA_001571405_00398"/>
<accession>A0A1G8Y6W6</accession>
<keyword evidence="3" id="KW-1185">Reference proteome</keyword>
<evidence type="ECO:0000313" key="3">
    <source>
        <dbReference type="Proteomes" id="UP000326500"/>
    </source>
</evidence>
<organism evidence="2 3">
    <name type="scientific">Methanoculleus thermophilus</name>
    <dbReference type="NCBI Taxonomy" id="2200"/>
    <lineage>
        <taxon>Archaea</taxon>
        <taxon>Methanobacteriati</taxon>
        <taxon>Methanobacteriota</taxon>
        <taxon>Stenosarchaea group</taxon>
        <taxon>Methanomicrobia</taxon>
        <taxon>Methanomicrobiales</taxon>
        <taxon>Methanomicrobiaceae</taxon>
        <taxon>Methanoculleus</taxon>
    </lineage>
</organism>
<keyword evidence="1" id="KW-0472">Membrane</keyword>
<keyword evidence="1" id="KW-1133">Transmembrane helix</keyword>
<protein>
    <submittedName>
        <fullName evidence="2">Uncharacterized protein</fullName>
    </submittedName>
</protein>
<gene>
    <name evidence="2" type="ORF">SAMN04488571_102260</name>
</gene>
<dbReference type="OrthoDB" id="109762at2157"/>
<dbReference type="AlphaFoldDB" id="A0A1G8Y6W6"/>
<sequence>MRAPHRDRRRPALATLCLALILICAPAAAEEATFRVLPGGTAYEASIVVTGSEHTLWSPGVLGERVPLQVEDLKVLGPDGPVEYQDAGRGVITFPEGNYTITYRAPVRDNYLVAALDKPYAITISLPEGFDVRNPLIGMISPGGTISSGPNGTTEVSWDQIAVAEVRFYSPEREILLTTFGTIWLTIALVLLLPLVISSWRREG</sequence>